<comment type="caution">
    <text evidence="1">The sequence shown here is derived from an EMBL/GenBank/DDBJ whole genome shotgun (WGS) entry which is preliminary data.</text>
</comment>
<gene>
    <name evidence="1" type="ORF">ABZ508_17415</name>
</gene>
<reference evidence="1 2" key="1">
    <citation type="submission" date="2024-06" db="EMBL/GenBank/DDBJ databases">
        <title>The Natural Products Discovery Center: Release of the First 8490 Sequenced Strains for Exploring Actinobacteria Biosynthetic Diversity.</title>
        <authorList>
            <person name="Kalkreuter E."/>
            <person name="Kautsar S.A."/>
            <person name="Yang D."/>
            <person name="Bader C.D."/>
            <person name="Teijaro C.N."/>
            <person name="Fluegel L."/>
            <person name="Davis C.M."/>
            <person name="Simpson J.R."/>
            <person name="Lauterbach L."/>
            <person name="Steele A.D."/>
            <person name="Gui C."/>
            <person name="Meng S."/>
            <person name="Li G."/>
            <person name="Viehrig K."/>
            <person name="Ye F."/>
            <person name="Su P."/>
            <person name="Kiefer A.F."/>
            <person name="Nichols A."/>
            <person name="Cepeda A.J."/>
            <person name="Yan W."/>
            <person name="Fan B."/>
            <person name="Jiang Y."/>
            <person name="Adhikari A."/>
            <person name="Zheng C.-J."/>
            <person name="Schuster L."/>
            <person name="Cowan T.M."/>
            <person name="Smanski M.J."/>
            <person name="Chevrette M.G."/>
            <person name="De Carvalho L.P.S."/>
            <person name="Shen B."/>
        </authorList>
    </citation>
    <scope>NUCLEOTIDE SEQUENCE [LARGE SCALE GENOMIC DNA]</scope>
    <source>
        <strain evidence="1 2">NPDC006337</strain>
    </source>
</reference>
<evidence type="ECO:0008006" key="3">
    <source>
        <dbReference type="Google" id="ProtNLM"/>
    </source>
</evidence>
<dbReference type="RefSeq" id="WP_359658203.1">
    <property type="nucleotide sequence ID" value="NZ_JBEXZP010000291.1"/>
</dbReference>
<protein>
    <recommendedName>
        <fullName evidence="3">Butirosin biosynthesis protein H N-terminal domain-containing protein</fullName>
    </recommendedName>
</protein>
<dbReference type="PROSITE" id="PS51257">
    <property type="entry name" value="PROKAR_LIPOPROTEIN"/>
    <property type="match status" value="1"/>
</dbReference>
<accession>A0ABV2W6G7</accession>
<evidence type="ECO:0000313" key="1">
    <source>
        <dbReference type="EMBL" id="MEU0709138.1"/>
    </source>
</evidence>
<name>A0ABV2W6G7_9ACTN</name>
<proteinExistence type="predicted"/>
<dbReference type="Proteomes" id="UP001550378">
    <property type="component" value="Unassembled WGS sequence"/>
</dbReference>
<evidence type="ECO:0000313" key="2">
    <source>
        <dbReference type="Proteomes" id="UP001550378"/>
    </source>
</evidence>
<keyword evidence="2" id="KW-1185">Reference proteome</keyword>
<dbReference type="EMBL" id="JBEXZR010000014">
    <property type="protein sequence ID" value="MEU0709138.1"/>
    <property type="molecule type" value="Genomic_DNA"/>
</dbReference>
<sequence>MRTDPTAPASLGLSCYTENLAAYLAARAPGSTDLLARSVRLAVDPDTGRFSHHDRALNNLPGGRRLGYRGAPDAETALAGITAELDRLGRVLVVADSGALPWLSGAPDEHAPHLVLVDGRTPEGAWHVVDGFSALFDGGASQEPFSGELSADEFAALLAFPCGLSEVHRTRNALAYGFPVAPPPYETYQWLAEEPGRTDERLPGGPWLTGAGALEETARLLLADLADGGARGVLEDVWAAAQHHLFRDAHLLAAAGGALSPAERDAIGTTTAKWRELPRLLRFAANSARRGRPRPSLVGGAFTALAEAEAAASPLHAAHGYGVPTARPAARSHARQGG</sequence>
<organism evidence="1 2">
    <name type="scientific">Streptomyces lavendulocolor</name>
    <dbReference type="NCBI Taxonomy" id="67316"/>
    <lineage>
        <taxon>Bacteria</taxon>
        <taxon>Bacillati</taxon>
        <taxon>Actinomycetota</taxon>
        <taxon>Actinomycetes</taxon>
        <taxon>Kitasatosporales</taxon>
        <taxon>Streptomycetaceae</taxon>
        <taxon>Streptomyces</taxon>
    </lineage>
</organism>